<keyword evidence="3" id="KW-1185">Reference proteome</keyword>
<dbReference type="Proteomes" id="UP001243420">
    <property type="component" value="Chromosome"/>
</dbReference>
<protein>
    <submittedName>
        <fullName evidence="2">TrgA family protein</fullName>
    </submittedName>
</protein>
<evidence type="ECO:0000256" key="1">
    <source>
        <dbReference type="SAM" id="Phobius"/>
    </source>
</evidence>
<keyword evidence="1" id="KW-1133">Transmembrane helix</keyword>
<proteinExistence type="predicted"/>
<reference evidence="2 3" key="1">
    <citation type="submission" date="2023-04" db="EMBL/GenBank/DDBJ databases">
        <title>Jannaschia ovalis sp. nov., a marine bacterium isolated from sea tidal flat.</title>
        <authorList>
            <person name="Kwon D.Y."/>
            <person name="Kim J.-J."/>
        </authorList>
    </citation>
    <scope>NUCLEOTIDE SEQUENCE [LARGE SCALE GENOMIC DNA]</scope>
    <source>
        <strain evidence="2 3">GRR-S6-38</strain>
    </source>
</reference>
<dbReference type="EMBL" id="CP122537">
    <property type="protein sequence ID" value="WGH78433.1"/>
    <property type="molecule type" value="Genomic_DNA"/>
</dbReference>
<feature type="transmembrane region" description="Helical" evidence="1">
    <location>
        <begin position="124"/>
        <end position="148"/>
    </location>
</feature>
<accession>A0ABY8LE36</accession>
<feature type="transmembrane region" description="Helical" evidence="1">
    <location>
        <begin position="36"/>
        <end position="55"/>
    </location>
</feature>
<dbReference type="InterPro" id="IPR047784">
    <property type="entry name" value="TrgA"/>
</dbReference>
<evidence type="ECO:0000313" key="3">
    <source>
        <dbReference type="Proteomes" id="UP001243420"/>
    </source>
</evidence>
<name>A0ABY8LE36_9RHOB</name>
<organism evidence="2 3">
    <name type="scientific">Jannaschia ovalis</name>
    <dbReference type="NCBI Taxonomy" id="3038773"/>
    <lineage>
        <taxon>Bacteria</taxon>
        <taxon>Pseudomonadati</taxon>
        <taxon>Pseudomonadota</taxon>
        <taxon>Alphaproteobacteria</taxon>
        <taxon>Rhodobacterales</taxon>
        <taxon>Roseobacteraceae</taxon>
        <taxon>Jannaschia</taxon>
    </lineage>
</organism>
<dbReference type="NCBIfam" id="NF033773">
    <property type="entry name" value="tellur_TrgA"/>
    <property type="match status" value="1"/>
</dbReference>
<feature type="transmembrane region" description="Helical" evidence="1">
    <location>
        <begin position="67"/>
        <end position="89"/>
    </location>
</feature>
<dbReference type="RefSeq" id="WP_279965184.1">
    <property type="nucleotide sequence ID" value="NZ_CP122537.1"/>
</dbReference>
<keyword evidence="1" id="KW-0472">Membrane</keyword>
<sequence>MPTPAKLVSAILFAALCWWVGEMVVRHSLPEGQTVGRMREVLALGGLIVGWKYIGKAATGQTGRGNRIAYVITAGVGAAVIMLILTLALHSAAATLEESLSSKYTEVGLAAEAWMEYALKDFQLAAHPIVLATLFAGSAVVGLLAGIVGRVTR</sequence>
<gene>
    <name evidence="2" type="ORF">P8627_15645</name>
</gene>
<evidence type="ECO:0000313" key="2">
    <source>
        <dbReference type="EMBL" id="WGH78433.1"/>
    </source>
</evidence>
<keyword evidence="1" id="KW-0812">Transmembrane</keyword>